<dbReference type="EMBL" id="CXWC01000001">
    <property type="protein sequence ID" value="CTQ64216.1"/>
    <property type="molecule type" value="Genomic_DNA"/>
</dbReference>
<evidence type="ECO:0000256" key="4">
    <source>
        <dbReference type="ARBA" id="ARBA00022989"/>
    </source>
</evidence>
<gene>
    <name evidence="9" type="primary">yedZ</name>
    <name evidence="9" type="ORF">LA5096_00302</name>
</gene>
<evidence type="ECO:0000256" key="6">
    <source>
        <dbReference type="ARBA" id="ARBA00023136"/>
    </source>
</evidence>
<dbReference type="RefSeq" id="WP_235808758.1">
    <property type="nucleotide sequence ID" value="NZ_CXWA01000003.1"/>
</dbReference>
<feature type="transmembrane region" description="Helical" evidence="7">
    <location>
        <begin position="12"/>
        <end position="31"/>
    </location>
</feature>
<feature type="domain" description="Ferric oxidoreductase" evidence="8">
    <location>
        <begin position="49"/>
        <end position="162"/>
    </location>
</feature>
<protein>
    <submittedName>
        <fullName evidence="9">Flavocytochrome YedZ</fullName>
    </submittedName>
</protein>
<keyword evidence="4 7" id="KW-1133">Transmembrane helix</keyword>
<keyword evidence="2" id="KW-0813">Transport</keyword>
<feature type="transmembrane region" description="Helical" evidence="7">
    <location>
        <begin position="154"/>
        <end position="170"/>
    </location>
</feature>
<evidence type="ECO:0000313" key="9">
    <source>
        <dbReference type="EMBL" id="CTQ64216.1"/>
    </source>
</evidence>
<dbReference type="GeneID" id="97667768"/>
<evidence type="ECO:0000313" key="10">
    <source>
        <dbReference type="Proteomes" id="UP000049983"/>
    </source>
</evidence>
<dbReference type="STRING" id="311410.LA5095_02933"/>
<name>A0A0M6ZPV9_9HYPH</name>
<dbReference type="GO" id="GO:0016679">
    <property type="term" value="F:oxidoreductase activity, acting on diphenols and related substances as donors"/>
    <property type="evidence" value="ECO:0007669"/>
    <property type="project" value="TreeGrafter"/>
</dbReference>
<proteinExistence type="predicted"/>
<evidence type="ECO:0000256" key="7">
    <source>
        <dbReference type="SAM" id="Phobius"/>
    </source>
</evidence>
<feature type="transmembrane region" description="Helical" evidence="7">
    <location>
        <begin position="114"/>
        <end position="134"/>
    </location>
</feature>
<sequence>MIFKTVLNSRIFLWTLLAIPSIPMILALANGAVSEDGRPATEFLLHPTGEFAARFMIISMIISPFRLMFPKNGFWFWMVRRRRYFGVGAFAYAAFHTVLYLIDMGSLQAVLGEFLAFGIWTGWLAFFIFVPMAVTSNDASVRRLGRFWKPLQRFGYLAAMATLLHWMFVHNEFGPALVHFVPLALLETYRISRVFGSGSTAAPA</sequence>
<evidence type="ECO:0000256" key="5">
    <source>
        <dbReference type="ARBA" id="ARBA00023004"/>
    </source>
</evidence>
<dbReference type="GO" id="GO:0020037">
    <property type="term" value="F:heme binding"/>
    <property type="evidence" value="ECO:0007669"/>
    <property type="project" value="TreeGrafter"/>
</dbReference>
<keyword evidence="10" id="KW-1185">Reference proteome</keyword>
<evidence type="ECO:0000256" key="2">
    <source>
        <dbReference type="ARBA" id="ARBA00022448"/>
    </source>
</evidence>
<dbReference type="Proteomes" id="UP000049983">
    <property type="component" value="Unassembled WGS sequence"/>
</dbReference>
<dbReference type="PANTHER" id="PTHR36964">
    <property type="entry name" value="PROTEIN-METHIONINE-SULFOXIDE REDUCTASE HEME-BINDING SUBUNIT MSRQ"/>
    <property type="match status" value="1"/>
</dbReference>
<dbReference type="Pfam" id="PF01794">
    <property type="entry name" value="Ferric_reduct"/>
    <property type="match status" value="1"/>
</dbReference>
<comment type="subcellular location">
    <subcellularLocation>
        <location evidence="1">Membrane</location>
        <topology evidence="1">Multi-pass membrane protein</topology>
    </subcellularLocation>
</comment>
<keyword evidence="3 7" id="KW-0812">Transmembrane</keyword>
<dbReference type="InterPro" id="IPR022837">
    <property type="entry name" value="MsrQ-like"/>
</dbReference>
<keyword evidence="6 7" id="KW-0472">Membrane</keyword>
<dbReference type="GO" id="GO:0005886">
    <property type="term" value="C:plasma membrane"/>
    <property type="evidence" value="ECO:0007669"/>
    <property type="project" value="TreeGrafter"/>
</dbReference>
<reference evidence="10" key="1">
    <citation type="submission" date="2015-07" db="EMBL/GenBank/DDBJ databases">
        <authorList>
            <person name="Rodrigo-Torres Lidia"/>
            <person name="Arahal R.David."/>
        </authorList>
    </citation>
    <scope>NUCLEOTIDE SEQUENCE [LARGE SCALE GENOMIC DNA]</scope>
    <source>
        <strain evidence="10">CECT 5096</strain>
    </source>
</reference>
<feature type="transmembrane region" description="Helical" evidence="7">
    <location>
        <begin position="84"/>
        <end position="102"/>
    </location>
</feature>
<dbReference type="PANTHER" id="PTHR36964:SF1">
    <property type="entry name" value="PROTEIN-METHIONINE-SULFOXIDE REDUCTASE HEME-BINDING SUBUNIT MSRQ"/>
    <property type="match status" value="1"/>
</dbReference>
<dbReference type="InterPro" id="IPR013130">
    <property type="entry name" value="Fe3_Rdtase_TM_dom"/>
</dbReference>
<organism evidence="9 10">
    <name type="scientific">Roseibium album</name>
    <dbReference type="NCBI Taxonomy" id="311410"/>
    <lineage>
        <taxon>Bacteria</taxon>
        <taxon>Pseudomonadati</taxon>
        <taxon>Pseudomonadota</taxon>
        <taxon>Alphaproteobacteria</taxon>
        <taxon>Hyphomicrobiales</taxon>
        <taxon>Stappiaceae</taxon>
        <taxon>Roseibium</taxon>
    </lineage>
</organism>
<evidence type="ECO:0000256" key="3">
    <source>
        <dbReference type="ARBA" id="ARBA00022692"/>
    </source>
</evidence>
<dbReference type="GO" id="GO:0010181">
    <property type="term" value="F:FMN binding"/>
    <property type="evidence" value="ECO:0007669"/>
    <property type="project" value="TreeGrafter"/>
</dbReference>
<evidence type="ECO:0000256" key="1">
    <source>
        <dbReference type="ARBA" id="ARBA00004141"/>
    </source>
</evidence>
<dbReference type="AlphaFoldDB" id="A0A0M6ZPV9"/>
<accession>A0A0M6ZPV9</accession>
<evidence type="ECO:0000259" key="8">
    <source>
        <dbReference type="Pfam" id="PF01794"/>
    </source>
</evidence>
<feature type="transmembrane region" description="Helical" evidence="7">
    <location>
        <begin position="51"/>
        <end position="69"/>
    </location>
</feature>
<keyword evidence="5" id="KW-0408">Iron</keyword>